<protein>
    <submittedName>
        <fullName evidence="3">Tim44-like domain-containing protein</fullName>
    </submittedName>
</protein>
<keyword evidence="4" id="KW-1185">Reference proteome</keyword>
<accession>A0A1G5ILC5</accession>
<dbReference type="InterPro" id="IPR032710">
    <property type="entry name" value="NTF2-like_dom_sf"/>
</dbReference>
<feature type="domain" description="Tim44-like" evidence="2">
    <location>
        <begin position="87"/>
        <end position="229"/>
    </location>
</feature>
<dbReference type="AlphaFoldDB" id="A0A1G5ILC5"/>
<gene>
    <name evidence="3" type="ORF">SAMN05216233_120114</name>
</gene>
<keyword evidence="1" id="KW-1133">Transmembrane helix</keyword>
<dbReference type="EMBL" id="FMUX01000020">
    <property type="protein sequence ID" value="SCY76916.1"/>
    <property type="molecule type" value="Genomic_DNA"/>
</dbReference>
<dbReference type="Pfam" id="PF04280">
    <property type="entry name" value="Tim44"/>
    <property type="match status" value="1"/>
</dbReference>
<evidence type="ECO:0000259" key="2">
    <source>
        <dbReference type="SMART" id="SM00978"/>
    </source>
</evidence>
<keyword evidence="1" id="KW-0472">Membrane</keyword>
<reference evidence="3 4" key="1">
    <citation type="submission" date="2016-10" db="EMBL/GenBank/DDBJ databases">
        <authorList>
            <person name="de Groot N.N."/>
        </authorList>
    </citation>
    <scope>NUCLEOTIDE SEQUENCE [LARGE SCALE GENOMIC DNA]</scope>
    <source>
        <strain evidence="3 4">AA1</strain>
    </source>
</reference>
<proteinExistence type="predicted"/>
<dbReference type="SMART" id="SM00978">
    <property type="entry name" value="Tim44"/>
    <property type="match status" value="1"/>
</dbReference>
<keyword evidence="1" id="KW-0812">Transmembrane</keyword>
<evidence type="ECO:0000313" key="4">
    <source>
        <dbReference type="Proteomes" id="UP000198870"/>
    </source>
</evidence>
<organism evidence="3 4">
    <name type="scientific">Desulfoluna spongiiphila</name>
    <dbReference type="NCBI Taxonomy" id="419481"/>
    <lineage>
        <taxon>Bacteria</taxon>
        <taxon>Pseudomonadati</taxon>
        <taxon>Thermodesulfobacteriota</taxon>
        <taxon>Desulfobacteria</taxon>
        <taxon>Desulfobacterales</taxon>
        <taxon>Desulfolunaceae</taxon>
        <taxon>Desulfoluna</taxon>
    </lineage>
</organism>
<sequence length="247" mass="27953">MNFKIKTHHYFLAALIVCGTLLLFGLFPEEAMARAGGGGGFGGFSSSRGGGGGGFSIWGILLAPFFMLYSGITTTMLVKKNKQCKGLIEQLAAHDASWDMSNIKSRVEVAFFKVQQAWMERDQEVARDYISERLYLKHKTQTDMMISQNMQNILERINLEEAKIVEVADYKDDSRDRFWAHIRGRMVDYTIDTTSGELISGKKETSEGFVELWKFIRGPKGWVLDEIDQEVTMSDMKGFHSFSEELA</sequence>
<dbReference type="STRING" id="419481.SAMN05216233_120114"/>
<feature type="transmembrane region" description="Helical" evidence="1">
    <location>
        <begin position="57"/>
        <end position="78"/>
    </location>
</feature>
<evidence type="ECO:0000256" key="1">
    <source>
        <dbReference type="SAM" id="Phobius"/>
    </source>
</evidence>
<dbReference type="InterPro" id="IPR007379">
    <property type="entry name" value="Tim44-like_dom"/>
</dbReference>
<dbReference type="Proteomes" id="UP000198870">
    <property type="component" value="Unassembled WGS sequence"/>
</dbReference>
<dbReference type="Gene3D" id="3.10.450.240">
    <property type="match status" value="1"/>
</dbReference>
<dbReference type="OrthoDB" id="9811434at2"/>
<evidence type="ECO:0000313" key="3">
    <source>
        <dbReference type="EMBL" id="SCY76916.1"/>
    </source>
</evidence>
<dbReference type="SUPFAM" id="SSF54427">
    <property type="entry name" value="NTF2-like"/>
    <property type="match status" value="1"/>
</dbReference>
<name>A0A1G5ILC5_9BACT</name>